<organism evidence="1 2">
    <name type="scientific">Intestinicryptomonas porci</name>
    <dbReference type="NCBI Taxonomy" id="2926320"/>
    <lineage>
        <taxon>Bacteria</taxon>
        <taxon>Pseudomonadati</taxon>
        <taxon>Verrucomicrobiota</taxon>
        <taxon>Opitutia</taxon>
        <taxon>Opitutales</taxon>
        <taxon>Intestinicryptomonaceae</taxon>
        <taxon>Intestinicryptomonas</taxon>
    </lineage>
</organism>
<name>A0ABU4WGG1_9BACT</name>
<keyword evidence="2" id="KW-1185">Reference proteome</keyword>
<dbReference type="EMBL" id="JALBUT010000005">
    <property type="protein sequence ID" value="MDX8415638.1"/>
    <property type="molecule type" value="Genomic_DNA"/>
</dbReference>
<dbReference type="EC" id="2.1.1.-" evidence="1"/>
<protein>
    <submittedName>
        <fullName evidence="1">Class I SAM-dependent methyltransferase</fullName>
        <ecNumber evidence="1">2.1.1.-</ecNumber>
    </submittedName>
</protein>
<dbReference type="InterPro" id="IPR013780">
    <property type="entry name" value="Glyco_hydro_b"/>
</dbReference>
<sequence>MDIKVLFSDWDGYELLDSGDRLKLERFGEVVVIRSEPKAWWRKSSPEIWKNADARYLDDDKKNSKWQFFKKVKPPVMDFNGVKFATKFMDGSKHLGVFPEQSPHWDFIAKSASQRKNPRLLNLFGYTGAATLVAAKSGWLATHVDASKPSVEWARKNQEISGLSEKPVRWIIDDALKFAQREARRGAKYDAIVLDPPAFGRGPKNELWKLEKMLPQLLEACQKILSENPMFVMMTLYSIEASSVMAQNMLKSYFPKLGVSCGELALEGSGMPLPLSIWAIASAM</sequence>
<evidence type="ECO:0000313" key="1">
    <source>
        <dbReference type="EMBL" id="MDX8415638.1"/>
    </source>
</evidence>
<proteinExistence type="predicted"/>
<dbReference type="RefSeq" id="WP_370397084.1">
    <property type="nucleotide sequence ID" value="NZ_JALBUT010000005.1"/>
</dbReference>
<dbReference type="CDD" id="cd02440">
    <property type="entry name" value="AdoMet_MTases"/>
    <property type="match status" value="1"/>
</dbReference>
<gene>
    <name evidence="1" type="ORF">MOX91_05520</name>
</gene>
<dbReference type="Gene3D" id="3.40.50.150">
    <property type="entry name" value="Vaccinia Virus protein VP39"/>
    <property type="match status" value="1"/>
</dbReference>
<dbReference type="Gene3D" id="2.60.40.1180">
    <property type="entry name" value="Golgi alpha-mannosidase II"/>
    <property type="match status" value="1"/>
</dbReference>
<dbReference type="Proteomes" id="UP001275932">
    <property type="component" value="Unassembled WGS sequence"/>
</dbReference>
<dbReference type="PANTHER" id="PTHR43042:SF2">
    <property type="entry name" value="SAM-DEPENDENT METHYLTRANSFERASE"/>
    <property type="match status" value="1"/>
</dbReference>
<dbReference type="InterPro" id="IPR029063">
    <property type="entry name" value="SAM-dependent_MTases_sf"/>
</dbReference>
<keyword evidence="1" id="KW-0808">Transferase</keyword>
<accession>A0ABU4WGG1</accession>
<evidence type="ECO:0000313" key="2">
    <source>
        <dbReference type="Proteomes" id="UP001275932"/>
    </source>
</evidence>
<dbReference type="GO" id="GO:0032259">
    <property type="term" value="P:methylation"/>
    <property type="evidence" value="ECO:0007669"/>
    <property type="project" value="UniProtKB-KW"/>
</dbReference>
<dbReference type="GO" id="GO:0008168">
    <property type="term" value="F:methyltransferase activity"/>
    <property type="evidence" value="ECO:0007669"/>
    <property type="project" value="UniProtKB-KW"/>
</dbReference>
<dbReference type="PANTHER" id="PTHR43042">
    <property type="entry name" value="SAM-DEPENDENT METHYLTRANSFERASE"/>
    <property type="match status" value="1"/>
</dbReference>
<comment type="caution">
    <text evidence="1">The sequence shown here is derived from an EMBL/GenBank/DDBJ whole genome shotgun (WGS) entry which is preliminary data.</text>
</comment>
<keyword evidence="1" id="KW-0489">Methyltransferase</keyword>
<dbReference type="SUPFAM" id="SSF53335">
    <property type="entry name" value="S-adenosyl-L-methionine-dependent methyltransferases"/>
    <property type="match status" value="1"/>
</dbReference>
<reference evidence="1 2" key="1">
    <citation type="submission" date="2022-03" db="EMBL/GenBank/DDBJ databases">
        <title>Novel taxa within the pig intestine.</title>
        <authorList>
            <person name="Wylensek D."/>
            <person name="Bishof K."/>
            <person name="Afrizal A."/>
            <person name="Clavel T."/>
        </authorList>
    </citation>
    <scope>NUCLEOTIDE SEQUENCE [LARGE SCALE GENOMIC DNA]</scope>
    <source>
        <strain evidence="1 2">CLA-KB-P66</strain>
    </source>
</reference>